<reference evidence="2" key="1">
    <citation type="submission" date="2023-07" db="EMBL/GenBank/DDBJ databases">
        <title>draft genome sequence of fig (Ficus carica).</title>
        <authorList>
            <person name="Takahashi T."/>
            <person name="Nishimura K."/>
        </authorList>
    </citation>
    <scope>NUCLEOTIDE SEQUENCE</scope>
</reference>
<feature type="compositionally biased region" description="Polar residues" evidence="1">
    <location>
        <begin position="49"/>
        <end position="67"/>
    </location>
</feature>
<dbReference type="Proteomes" id="UP001187192">
    <property type="component" value="Unassembled WGS sequence"/>
</dbReference>
<protein>
    <submittedName>
        <fullName evidence="2">Uncharacterized protein</fullName>
    </submittedName>
</protein>
<feature type="compositionally biased region" description="Low complexity" evidence="1">
    <location>
        <begin position="226"/>
        <end position="235"/>
    </location>
</feature>
<feature type="compositionally biased region" description="Low complexity" evidence="1">
    <location>
        <begin position="163"/>
        <end position="198"/>
    </location>
</feature>
<feature type="compositionally biased region" description="Polar residues" evidence="1">
    <location>
        <begin position="200"/>
        <end position="215"/>
    </location>
</feature>
<accession>A0AA88JFR4</accession>
<evidence type="ECO:0000313" key="2">
    <source>
        <dbReference type="EMBL" id="GMN75438.1"/>
    </source>
</evidence>
<keyword evidence="3" id="KW-1185">Reference proteome</keyword>
<proteinExistence type="predicted"/>
<sequence length="247" mass="26339">MAPSFSDLLQGLCRCQDETDDGYFIVFSNTLRNIRKLFKKDCDQTFVRTDINTSPSNSESYDNNFPTSVPPNLEFSQSLYLRKSPSSKPPQFTSILPCTLSSTKTPPPPSSSSSPVYSFAASSSKPPQSSYVSPSSNLSNPPQFTSILPCTSSSPKTPPPPSSSSSSPVYSFVASSSNPPQSSYVSPSLNISNPSPSSYKIPQQHSTKPSLSSTYGAPYSLGPKLSSSPSSSSSPQKIPLLTLKPAP</sequence>
<comment type="caution">
    <text evidence="2">The sequence shown here is derived from an EMBL/GenBank/DDBJ whole genome shotgun (WGS) entry which is preliminary data.</text>
</comment>
<feature type="non-terminal residue" evidence="2">
    <location>
        <position position="247"/>
    </location>
</feature>
<feature type="region of interest" description="Disordered" evidence="1">
    <location>
        <begin position="95"/>
        <end position="247"/>
    </location>
</feature>
<gene>
    <name evidence="2" type="ORF">TIFTF001_056309</name>
</gene>
<dbReference type="AlphaFoldDB" id="A0AA88JFR4"/>
<evidence type="ECO:0000256" key="1">
    <source>
        <dbReference type="SAM" id="MobiDB-lite"/>
    </source>
</evidence>
<evidence type="ECO:0000313" key="3">
    <source>
        <dbReference type="Proteomes" id="UP001187192"/>
    </source>
</evidence>
<dbReference type="EMBL" id="BTGU01020355">
    <property type="protein sequence ID" value="GMN75438.1"/>
    <property type="molecule type" value="Genomic_DNA"/>
</dbReference>
<organism evidence="2 3">
    <name type="scientific">Ficus carica</name>
    <name type="common">Common fig</name>
    <dbReference type="NCBI Taxonomy" id="3494"/>
    <lineage>
        <taxon>Eukaryota</taxon>
        <taxon>Viridiplantae</taxon>
        <taxon>Streptophyta</taxon>
        <taxon>Embryophyta</taxon>
        <taxon>Tracheophyta</taxon>
        <taxon>Spermatophyta</taxon>
        <taxon>Magnoliopsida</taxon>
        <taxon>eudicotyledons</taxon>
        <taxon>Gunneridae</taxon>
        <taxon>Pentapetalae</taxon>
        <taxon>rosids</taxon>
        <taxon>fabids</taxon>
        <taxon>Rosales</taxon>
        <taxon>Moraceae</taxon>
        <taxon>Ficeae</taxon>
        <taxon>Ficus</taxon>
    </lineage>
</organism>
<feature type="compositionally biased region" description="Low complexity" evidence="1">
    <location>
        <begin position="111"/>
        <end position="142"/>
    </location>
</feature>
<feature type="region of interest" description="Disordered" evidence="1">
    <location>
        <begin position="49"/>
        <end position="68"/>
    </location>
</feature>
<name>A0AA88JFR4_FICCA</name>